<dbReference type="PROSITE" id="PS50263">
    <property type="entry name" value="CN_HYDROLASE"/>
    <property type="match status" value="1"/>
</dbReference>
<dbReference type="InterPro" id="IPR003010">
    <property type="entry name" value="C-N_Hydrolase"/>
</dbReference>
<keyword evidence="2" id="KW-1003">Cell membrane</keyword>
<dbReference type="SUPFAM" id="SSF56317">
    <property type="entry name" value="Carbon-nitrogen hydrolase"/>
    <property type="match status" value="1"/>
</dbReference>
<feature type="transmembrane region" description="Helical" evidence="8">
    <location>
        <begin position="79"/>
        <end position="99"/>
    </location>
</feature>
<dbReference type="InterPro" id="IPR004563">
    <property type="entry name" value="Apolipo_AcylTrfase"/>
</dbReference>
<dbReference type="InterPro" id="IPR045378">
    <property type="entry name" value="LNT_N"/>
</dbReference>
<dbReference type="PANTHER" id="PTHR38686:SF1">
    <property type="entry name" value="APOLIPOPROTEIN N-ACYLTRANSFERASE"/>
    <property type="match status" value="1"/>
</dbReference>
<keyword evidence="3 10" id="KW-0808">Transferase</keyword>
<dbReference type="GO" id="GO:0016410">
    <property type="term" value="F:N-acyltransferase activity"/>
    <property type="evidence" value="ECO:0007669"/>
    <property type="project" value="InterPro"/>
</dbReference>
<dbReference type="CDD" id="cd07571">
    <property type="entry name" value="ALP_N-acyl_transferase"/>
    <property type="match status" value="1"/>
</dbReference>
<feature type="transmembrane region" description="Helical" evidence="8">
    <location>
        <begin position="146"/>
        <end position="170"/>
    </location>
</feature>
<sequence>MLWGIKISRRDFLVCLSSAVLLVLSFPKTNYFFLSFIGLIPLLYGLDQRSYSKAFQLSYLTGVMFFAGTLFWFVHVTSLGAVLLILYFSVYFGLFGLGVRYFSSLSSLKKMFVLPALWVVCEFLRAHLLSGFSWVSLGHSQYQNIFLIQIADITGVWGVSFLVVLFNVFIKEVIQSKTNQGLLFFVFILILGSVLAYGGFQINAFEKSQQELGQTSSLRIGIVQANIEQELKWFEPAWPDILDTYLALSKSILKENPDLIIWPETAFPGFLGESKETFERVRKYVIESKVPLLFGSVKKEGDKYFNAVVLLSGEGKIENEYDKIHLVPFGEYIPFRGRFPFLTDLIPIDDFSVGEKYTLFDLNLRTNNVLSKIATPICFEDTLGPLVRRFVNNGATLLVNVTNDGWFKDTKAPFLHLASSIFRAVENRRNLVRSANTGVSGFINPVGKVES</sequence>
<reference evidence="10" key="1">
    <citation type="submission" date="2018-06" db="EMBL/GenBank/DDBJ databases">
        <authorList>
            <person name="Zhirakovskaya E."/>
        </authorList>
    </citation>
    <scope>NUCLEOTIDE SEQUENCE</scope>
</reference>
<dbReference type="InterPro" id="IPR036526">
    <property type="entry name" value="C-N_Hydrolase_sf"/>
</dbReference>
<evidence type="ECO:0000256" key="4">
    <source>
        <dbReference type="ARBA" id="ARBA00022692"/>
    </source>
</evidence>
<feature type="transmembrane region" description="Helical" evidence="8">
    <location>
        <begin position="54"/>
        <end position="73"/>
    </location>
</feature>
<keyword evidence="5 8" id="KW-1133">Transmembrane helix</keyword>
<dbReference type="GO" id="GO:0005886">
    <property type="term" value="C:plasma membrane"/>
    <property type="evidence" value="ECO:0007669"/>
    <property type="project" value="UniProtKB-SubCell"/>
</dbReference>
<keyword evidence="6 8" id="KW-0472">Membrane</keyword>
<evidence type="ECO:0000256" key="5">
    <source>
        <dbReference type="ARBA" id="ARBA00022989"/>
    </source>
</evidence>
<keyword evidence="7 10" id="KW-0012">Acyltransferase</keyword>
<evidence type="ECO:0000256" key="2">
    <source>
        <dbReference type="ARBA" id="ARBA00022475"/>
    </source>
</evidence>
<evidence type="ECO:0000256" key="3">
    <source>
        <dbReference type="ARBA" id="ARBA00022679"/>
    </source>
</evidence>
<dbReference type="HAMAP" id="MF_01148">
    <property type="entry name" value="Lnt"/>
    <property type="match status" value="1"/>
</dbReference>
<dbReference type="GO" id="GO:0042158">
    <property type="term" value="P:lipoprotein biosynthetic process"/>
    <property type="evidence" value="ECO:0007669"/>
    <property type="project" value="InterPro"/>
</dbReference>
<gene>
    <name evidence="10" type="ORF">MNBD_BACTEROID05-213</name>
</gene>
<evidence type="ECO:0000259" key="9">
    <source>
        <dbReference type="PROSITE" id="PS50263"/>
    </source>
</evidence>
<feature type="transmembrane region" description="Helical" evidence="8">
    <location>
        <begin position="182"/>
        <end position="200"/>
    </location>
</feature>
<dbReference type="Pfam" id="PF20154">
    <property type="entry name" value="LNT_N"/>
    <property type="match status" value="1"/>
</dbReference>
<proteinExistence type="inferred from homology"/>
<protein>
    <submittedName>
        <fullName evidence="10">Apolipoprotein N-acyltransferase / Copper homeostasis protein CutE</fullName>
    </submittedName>
</protein>
<dbReference type="AlphaFoldDB" id="A0A3B0TAX8"/>
<feature type="non-terminal residue" evidence="10">
    <location>
        <position position="451"/>
    </location>
</feature>
<name>A0A3B0TAX8_9ZZZZ</name>
<keyword evidence="10" id="KW-0449">Lipoprotein</keyword>
<keyword evidence="4 8" id="KW-0812">Transmembrane</keyword>
<dbReference type="EMBL" id="UOEN01000289">
    <property type="protein sequence ID" value="VAW15801.1"/>
    <property type="molecule type" value="Genomic_DNA"/>
</dbReference>
<feature type="domain" description="CN hydrolase" evidence="9">
    <location>
        <begin position="223"/>
        <end position="451"/>
    </location>
</feature>
<comment type="subcellular location">
    <subcellularLocation>
        <location evidence="1">Cell membrane</location>
        <topology evidence="1">Multi-pass membrane protein</topology>
    </subcellularLocation>
</comment>
<evidence type="ECO:0000256" key="7">
    <source>
        <dbReference type="ARBA" id="ARBA00023315"/>
    </source>
</evidence>
<evidence type="ECO:0000256" key="1">
    <source>
        <dbReference type="ARBA" id="ARBA00004651"/>
    </source>
</evidence>
<evidence type="ECO:0000256" key="6">
    <source>
        <dbReference type="ARBA" id="ARBA00023136"/>
    </source>
</evidence>
<feature type="transmembrane region" description="Helical" evidence="8">
    <location>
        <begin position="7"/>
        <end position="25"/>
    </location>
</feature>
<dbReference type="Gene3D" id="3.60.110.10">
    <property type="entry name" value="Carbon-nitrogen hydrolase"/>
    <property type="match status" value="1"/>
</dbReference>
<evidence type="ECO:0000256" key="8">
    <source>
        <dbReference type="SAM" id="Phobius"/>
    </source>
</evidence>
<dbReference type="NCBIfam" id="TIGR00546">
    <property type="entry name" value="lnt"/>
    <property type="match status" value="1"/>
</dbReference>
<organism evidence="10">
    <name type="scientific">hydrothermal vent metagenome</name>
    <dbReference type="NCBI Taxonomy" id="652676"/>
    <lineage>
        <taxon>unclassified sequences</taxon>
        <taxon>metagenomes</taxon>
        <taxon>ecological metagenomes</taxon>
    </lineage>
</organism>
<dbReference type="Pfam" id="PF00795">
    <property type="entry name" value="CN_hydrolase"/>
    <property type="match status" value="1"/>
</dbReference>
<dbReference type="PANTHER" id="PTHR38686">
    <property type="entry name" value="APOLIPOPROTEIN N-ACYLTRANSFERASE"/>
    <property type="match status" value="1"/>
</dbReference>
<evidence type="ECO:0000313" key="10">
    <source>
        <dbReference type="EMBL" id="VAW15801.1"/>
    </source>
</evidence>
<accession>A0A3B0TAX8</accession>